<dbReference type="InterPro" id="IPR050266">
    <property type="entry name" value="AB_hydrolase_sf"/>
</dbReference>
<dbReference type="InterPro" id="IPR022742">
    <property type="entry name" value="Hydrolase_4"/>
</dbReference>
<evidence type="ECO:0000259" key="3">
    <source>
        <dbReference type="Pfam" id="PF12146"/>
    </source>
</evidence>
<feature type="chain" id="PRO_5002101391" evidence="2">
    <location>
        <begin position="19"/>
        <end position="311"/>
    </location>
</feature>
<dbReference type="Gene3D" id="3.40.50.1820">
    <property type="entry name" value="alpha/beta hydrolase"/>
    <property type="match status" value="1"/>
</dbReference>
<dbReference type="OrthoDB" id="9796770at2"/>
<dbReference type="EMBL" id="JWTA01000012">
    <property type="protein sequence ID" value="KIC62188.1"/>
    <property type="molecule type" value="Genomic_DNA"/>
</dbReference>
<dbReference type="GO" id="GO:0016020">
    <property type="term" value="C:membrane"/>
    <property type="evidence" value="ECO:0007669"/>
    <property type="project" value="TreeGrafter"/>
</dbReference>
<keyword evidence="5" id="KW-1185">Reference proteome</keyword>
<dbReference type="SUPFAM" id="SSF53474">
    <property type="entry name" value="alpha/beta-Hydrolases"/>
    <property type="match status" value="1"/>
</dbReference>
<accession>A0A0B4E6D3</accession>
<evidence type="ECO:0000256" key="2">
    <source>
        <dbReference type="SAM" id="SignalP"/>
    </source>
</evidence>
<dbReference type="InterPro" id="IPR029058">
    <property type="entry name" value="AB_hydrolase_fold"/>
</dbReference>
<evidence type="ECO:0000313" key="5">
    <source>
        <dbReference type="Proteomes" id="UP000031167"/>
    </source>
</evidence>
<dbReference type="InterPro" id="IPR002410">
    <property type="entry name" value="Peptidase_S33"/>
</dbReference>
<name>A0A0B4E6D3_9FLAO</name>
<dbReference type="PANTHER" id="PTHR43798:SF33">
    <property type="entry name" value="HYDROLASE, PUTATIVE (AFU_ORTHOLOGUE AFUA_2G14860)-RELATED"/>
    <property type="match status" value="1"/>
</dbReference>
<dbReference type="AlphaFoldDB" id="A0A0B4E6D3"/>
<dbReference type="PANTHER" id="PTHR43798">
    <property type="entry name" value="MONOACYLGLYCEROL LIPASE"/>
    <property type="match status" value="1"/>
</dbReference>
<dbReference type="RefSeq" id="WP_039370554.1">
    <property type="nucleotide sequence ID" value="NZ_JWTA01000012.1"/>
</dbReference>
<keyword evidence="2" id="KW-0732">Signal</keyword>
<evidence type="ECO:0000256" key="1">
    <source>
        <dbReference type="ARBA" id="ARBA00022801"/>
    </source>
</evidence>
<protein>
    <submittedName>
        <fullName evidence="4">Alpha/beta hydrolase</fullName>
    </submittedName>
</protein>
<dbReference type="Proteomes" id="UP000031167">
    <property type="component" value="Unassembled WGS sequence"/>
</dbReference>
<comment type="caution">
    <text evidence="4">The sequence shown here is derived from an EMBL/GenBank/DDBJ whole genome shotgun (WGS) entry which is preliminary data.</text>
</comment>
<feature type="domain" description="Serine aminopeptidase S33" evidence="3">
    <location>
        <begin position="54"/>
        <end position="298"/>
    </location>
</feature>
<dbReference type="Pfam" id="PF12146">
    <property type="entry name" value="Hydrolase_4"/>
    <property type="match status" value="1"/>
</dbReference>
<reference evidence="4 5" key="1">
    <citation type="submission" date="2014-12" db="EMBL/GenBank/DDBJ databases">
        <title>Genome sequencing of Chryseobacterium taiwanense TPW19.</title>
        <authorList>
            <person name="Tan P.W."/>
            <person name="Chan K.-G."/>
        </authorList>
    </citation>
    <scope>NUCLEOTIDE SEQUENCE [LARGE SCALE GENOMIC DNA]</scope>
    <source>
        <strain evidence="4 5">TPW19</strain>
    </source>
</reference>
<dbReference type="PRINTS" id="PR00793">
    <property type="entry name" value="PROAMNOPTASE"/>
</dbReference>
<keyword evidence="1 4" id="KW-0378">Hydrolase</keyword>
<sequence>MKKISLFIFTLLSIFYFAQLNPVKTDTLLTVEIGGIKQAIEIKTDNTNKPILLFLSGGPGSSMMKNADSFTHILKNQFTIVQWDQRDAGKTLELNPSSVQPSVELMGKDTYEVINFLLKTLNQKKLYLLGSSWGNALGFYIVRNHPELLHAYFAVNPVISQLASEKELLKTLKSHFKDNSVAMQELSQVHFPFTNDEEMFYLRKWLFYKDGKQYVTSDDFKKGFLQWSKTWSAAWNEVMKIDLPKTLKKVNCPVYFLVGKNDIQTLTSITEKYYHEVRAPKKDLFLFENSGHQIHKDEAAKFQNTIIKTLD</sequence>
<proteinExistence type="predicted"/>
<organism evidence="4 5">
    <name type="scientific">Chryseobacterium taiwanense</name>
    <dbReference type="NCBI Taxonomy" id="363331"/>
    <lineage>
        <taxon>Bacteria</taxon>
        <taxon>Pseudomonadati</taxon>
        <taxon>Bacteroidota</taxon>
        <taxon>Flavobacteriia</taxon>
        <taxon>Flavobacteriales</taxon>
        <taxon>Weeksellaceae</taxon>
        <taxon>Chryseobacterium group</taxon>
        <taxon>Chryseobacterium</taxon>
    </lineage>
</organism>
<dbReference type="STRING" id="363331.RM51_13550"/>
<dbReference type="GO" id="GO:0008233">
    <property type="term" value="F:peptidase activity"/>
    <property type="evidence" value="ECO:0007669"/>
    <property type="project" value="InterPro"/>
</dbReference>
<gene>
    <name evidence="4" type="ORF">RM51_13550</name>
</gene>
<dbReference type="GO" id="GO:0006508">
    <property type="term" value="P:proteolysis"/>
    <property type="evidence" value="ECO:0007669"/>
    <property type="project" value="InterPro"/>
</dbReference>
<evidence type="ECO:0000313" key="4">
    <source>
        <dbReference type="EMBL" id="KIC62188.1"/>
    </source>
</evidence>
<feature type="signal peptide" evidence="2">
    <location>
        <begin position="1"/>
        <end position="18"/>
    </location>
</feature>